<evidence type="ECO:0000313" key="2">
    <source>
        <dbReference type="Proteomes" id="UP001144673"/>
    </source>
</evidence>
<dbReference type="AlphaFoldDB" id="A0A9W8UP86"/>
<dbReference type="KEGG" id="amus:LMH87_000837"/>
<keyword evidence="2" id="KW-1185">Reference proteome</keyword>
<organism evidence="1 2">
    <name type="scientific">Akanthomyces muscarius</name>
    <name type="common">Entomopathogenic fungus</name>
    <name type="synonym">Lecanicillium muscarium</name>
    <dbReference type="NCBI Taxonomy" id="2231603"/>
    <lineage>
        <taxon>Eukaryota</taxon>
        <taxon>Fungi</taxon>
        <taxon>Dikarya</taxon>
        <taxon>Ascomycota</taxon>
        <taxon>Pezizomycotina</taxon>
        <taxon>Sordariomycetes</taxon>
        <taxon>Hypocreomycetidae</taxon>
        <taxon>Hypocreales</taxon>
        <taxon>Cordycipitaceae</taxon>
        <taxon>Akanthomyces</taxon>
    </lineage>
</organism>
<sequence>MESLAKFHASSILKKQADQPAPRAGLLEYCRNALFAIGLRLPGEAWLLTINYLCTNVHRLFEKDWPMVVSNVWVTPSNVVVDEDGVFQGCLDWEDTEVFPFGIAVATTHRFLGEFKTTSHKDIAVQKWTPVEGSQQLKWHFLKTLQASLDGESNVMWDERLAIAEMVGVILDRSCGYGKILEENDYPIVFDDDYRMSFLDQHIWGSGDSIADWMGRRFINAEGKLVDESLDLTDLDMVWDY</sequence>
<comment type="caution">
    <text evidence="1">The sequence shown here is derived from an EMBL/GenBank/DDBJ whole genome shotgun (WGS) entry which is preliminary data.</text>
</comment>
<evidence type="ECO:0000313" key="1">
    <source>
        <dbReference type="EMBL" id="KAJ4155600.1"/>
    </source>
</evidence>
<accession>A0A9W8UP86</accession>
<dbReference type="RefSeq" id="XP_056055724.1">
    <property type="nucleotide sequence ID" value="XM_056198813.1"/>
</dbReference>
<protein>
    <submittedName>
        <fullName evidence="1">Uncharacterized protein</fullName>
    </submittedName>
</protein>
<proteinExistence type="predicted"/>
<reference evidence="1" key="1">
    <citation type="journal article" date="2023" name="Access Microbiol">
        <title>De-novo genome assembly for Akanthomyces muscarius, a biocontrol agent of insect agricultural pests.</title>
        <authorList>
            <person name="Erdos Z."/>
            <person name="Studholme D.J."/>
            <person name="Raymond B."/>
            <person name="Sharma M."/>
        </authorList>
    </citation>
    <scope>NUCLEOTIDE SEQUENCE</scope>
    <source>
        <strain evidence="1">Ve6</strain>
    </source>
</reference>
<dbReference type="EMBL" id="JAJHUN010000007">
    <property type="protein sequence ID" value="KAJ4155600.1"/>
    <property type="molecule type" value="Genomic_DNA"/>
</dbReference>
<gene>
    <name evidence="1" type="ORF">LMH87_000837</name>
</gene>
<dbReference type="GeneID" id="80887996"/>
<dbReference type="Proteomes" id="UP001144673">
    <property type="component" value="Chromosome 6"/>
</dbReference>
<name>A0A9W8UP86_AKAMU</name>